<reference evidence="2 3" key="1">
    <citation type="submission" date="2024-09" db="EMBL/GenBank/DDBJ databases">
        <authorList>
            <person name="Sun Q."/>
            <person name="Mori K."/>
        </authorList>
    </citation>
    <scope>NUCLEOTIDE SEQUENCE [LARGE SCALE GENOMIC DNA]</scope>
    <source>
        <strain evidence="2 3">CCM 7706</strain>
    </source>
</reference>
<name>A0ABV6CY23_9SPHN</name>
<comment type="caution">
    <text evidence="2">The sequence shown here is derived from an EMBL/GenBank/DDBJ whole genome shotgun (WGS) entry which is preliminary data.</text>
</comment>
<dbReference type="RefSeq" id="WP_379556214.1">
    <property type="nucleotide sequence ID" value="NZ_JBHUKO010000002.1"/>
</dbReference>
<dbReference type="EMBL" id="JBHLWK010000015">
    <property type="protein sequence ID" value="MFC0205295.1"/>
    <property type="molecule type" value="Genomic_DNA"/>
</dbReference>
<feature type="region of interest" description="Disordered" evidence="1">
    <location>
        <begin position="1"/>
        <end position="21"/>
    </location>
</feature>
<dbReference type="Proteomes" id="UP001589798">
    <property type="component" value="Unassembled WGS sequence"/>
</dbReference>
<organism evidence="2 3">
    <name type="scientific">Novosphingobium soli</name>
    <dbReference type="NCBI Taxonomy" id="574956"/>
    <lineage>
        <taxon>Bacteria</taxon>
        <taxon>Pseudomonadati</taxon>
        <taxon>Pseudomonadota</taxon>
        <taxon>Alphaproteobacteria</taxon>
        <taxon>Sphingomonadales</taxon>
        <taxon>Sphingomonadaceae</taxon>
        <taxon>Novosphingobium</taxon>
    </lineage>
</organism>
<protein>
    <submittedName>
        <fullName evidence="2">Uncharacterized protein</fullName>
    </submittedName>
</protein>
<accession>A0ABV6CY23</accession>
<evidence type="ECO:0000313" key="2">
    <source>
        <dbReference type="EMBL" id="MFC0205295.1"/>
    </source>
</evidence>
<evidence type="ECO:0000313" key="3">
    <source>
        <dbReference type="Proteomes" id="UP001589798"/>
    </source>
</evidence>
<proteinExistence type="predicted"/>
<gene>
    <name evidence="2" type="ORF">ACFFJC_13570</name>
</gene>
<keyword evidence="3" id="KW-1185">Reference proteome</keyword>
<evidence type="ECO:0000256" key="1">
    <source>
        <dbReference type="SAM" id="MobiDB-lite"/>
    </source>
</evidence>
<sequence>MGCMMPDACAEHGEPRPAGFSAAPSAAEYAEQALVLAMLAREHAQDDAPVLTALAQHGFDAALGVLTQTVGAGVRDAYLRRRARWRAAQAAALRVAASVEVGA</sequence>